<dbReference type="RefSeq" id="XP_722606.2">
    <property type="nucleotide sequence ID" value="XM_717513.2"/>
</dbReference>
<evidence type="ECO:0000313" key="9">
    <source>
        <dbReference type="EMBL" id="AOW27281.1"/>
    </source>
</evidence>
<reference evidence="9 10" key="1">
    <citation type="journal article" date="2004" name="Proc. Natl. Acad. Sci. U.S.A.">
        <title>The diploid genome sequence of Candida albicans.</title>
        <authorList>
            <person name="Jones T."/>
            <person name="Federspiel N.A."/>
            <person name="Chibana H."/>
            <person name="Dungan J."/>
            <person name="Kalman S."/>
            <person name="Magee B.B."/>
            <person name="Newport G."/>
            <person name="Thorstenson Y.R."/>
            <person name="Agabian N."/>
            <person name="Magee P.T."/>
            <person name="Davis R.W."/>
            <person name="Scherer S."/>
        </authorList>
    </citation>
    <scope>NUCLEOTIDE SEQUENCE [LARGE SCALE GENOMIC DNA]</scope>
    <source>
        <strain evidence="10">SC5314 / ATCC MYA-2876</strain>
    </source>
</reference>
<dbReference type="VEuPathDB" id="FungiDB:C2_02410W_A"/>
<feature type="transmembrane region" description="Helical" evidence="5">
    <location>
        <begin position="104"/>
        <end position="125"/>
    </location>
</feature>
<evidence type="ECO:0000259" key="7">
    <source>
        <dbReference type="Pfam" id="PF05529"/>
    </source>
</evidence>
<dbReference type="Proteomes" id="UP000000559">
    <property type="component" value="Chromosome 2"/>
</dbReference>
<feature type="transmembrane region" description="Helical" evidence="5">
    <location>
        <begin position="47"/>
        <end position="63"/>
    </location>
</feature>
<gene>
    <name evidence="9" type="ordered locus">CAALFM_C202410WA</name>
    <name evidence="8" type="ordered locus">orf19.9137</name>
</gene>
<dbReference type="GO" id="GO:0006888">
    <property type="term" value="P:endoplasmic reticulum to Golgi vesicle-mediated transport"/>
    <property type="evidence" value="ECO:0000318"/>
    <property type="project" value="GO_Central"/>
</dbReference>
<dbReference type="PANTHER" id="PTHR12701">
    <property type="entry name" value="BCR-ASSOCIATED PROTEIN, BAP"/>
    <property type="match status" value="1"/>
</dbReference>
<dbReference type="AlphaFoldDB" id="A0A1D8PGL1"/>
<evidence type="ECO:0000256" key="2">
    <source>
        <dbReference type="ARBA" id="ARBA00022692"/>
    </source>
</evidence>
<evidence type="ECO:0000313" key="8">
    <source>
        <dbReference type="CGD" id="CAL0000184176"/>
    </source>
</evidence>
<organism evidence="9 10">
    <name type="scientific">Candida albicans (strain SC5314 / ATCC MYA-2876)</name>
    <name type="common">Yeast</name>
    <dbReference type="NCBI Taxonomy" id="237561"/>
    <lineage>
        <taxon>Eukaryota</taxon>
        <taxon>Fungi</taxon>
        <taxon>Dikarya</taxon>
        <taxon>Ascomycota</taxon>
        <taxon>Saccharomycotina</taxon>
        <taxon>Pichiomycetes</taxon>
        <taxon>Debaryomycetaceae</taxon>
        <taxon>Candida/Lodderomyces clade</taxon>
        <taxon>Candida</taxon>
    </lineage>
</organism>
<keyword evidence="6" id="KW-0175">Coiled coil</keyword>
<dbReference type="InterPro" id="IPR008417">
    <property type="entry name" value="BAP29/BAP31"/>
</dbReference>
<dbReference type="Pfam" id="PF05529">
    <property type="entry name" value="Bap31"/>
    <property type="match status" value="1"/>
</dbReference>
<reference evidence="9 10" key="3">
    <citation type="journal article" date="2013" name="Genome Biol.">
        <title>Assembly of a phased diploid Candida albicans genome facilitates allele-specific measurements and provides a simple model for repeat and indel structure.</title>
        <authorList>
            <person name="Muzzey D."/>
            <person name="Schwartz K."/>
            <person name="Weissman J.S."/>
            <person name="Sherlock G."/>
        </authorList>
    </citation>
    <scope>NUCLEOTIDE SEQUENCE [LARGE SCALE GENOMIC DNA]</scope>
    <source>
        <strain evidence="10">SC5314 / ATCC MYA-2876</strain>
    </source>
</reference>
<comment type="function">
    <text evidence="5">May play a role in anterograde transport of membrane proteins from the endoplasmic reticulum to the Golgi.</text>
</comment>
<sequence>MALYYNLVFGLLVFEMIFFGVLSLPYPRKIRRSILSTVSAPFKNEQFQIAIKCILGFVLVLFIDSVNRVYAVTTELHSSTASPGSTAVVDRSEVQARRFYAQRNMYLCGFTLFLTLILTRTYSLVAELIATKDKVDDLKSTETVTEDSATVAKLKKELAQKDEDLEILKNQAKSLSSEYEDVSELKERK</sequence>
<keyword evidence="5" id="KW-0931">ER-Golgi transport</keyword>
<feature type="domain" description="BAP29/BAP31 transmembrane" evidence="7">
    <location>
        <begin position="1"/>
        <end position="137"/>
    </location>
</feature>
<name>A0A1D8PGL1_CANAL</name>
<dbReference type="GO" id="GO:0070973">
    <property type="term" value="P:protein localization to endoplasmic reticulum exit site"/>
    <property type="evidence" value="ECO:0000318"/>
    <property type="project" value="GO_Central"/>
</dbReference>
<dbReference type="FunCoup" id="A0A1D8PGL1">
    <property type="interactions" value="663"/>
</dbReference>
<dbReference type="GO" id="GO:0006886">
    <property type="term" value="P:intracellular protein transport"/>
    <property type="evidence" value="ECO:0007669"/>
    <property type="project" value="UniProtKB-UniRule"/>
</dbReference>
<evidence type="ECO:0000256" key="1">
    <source>
        <dbReference type="ARBA" id="ARBA00004141"/>
    </source>
</evidence>
<keyword evidence="5" id="KW-0256">Endoplasmic reticulum</keyword>
<protein>
    <recommendedName>
        <fullName evidence="5">Endoplasmic reticulum transmembrane protein</fullName>
    </recommendedName>
</protein>
<evidence type="ECO:0000256" key="6">
    <source>
        <dbReference type="SAM" id="Coils"/>
    </source>
</evidence>
<dbReference type="CGD" id="CAL0000184176">
    <property type="gene designation" value="orf19.9137"/>
</dbReference>
<proteinExistence type="inferred from homology"/>
<dbReference type="OrthoDB" id="435607at2759"/>
<dbReference type="InterPro" id="IPR040463">
    <property type="entry name" value="BAP29/BAP31_N"/>
</dbReference>
<comment type="subcellular location">
    <subcellularLocation>
        <location evidence="5">Endoplasmic reticulum membrane</location>
        <topology evidence="5">Multi-pass membrane protein</topology>
    </subcellularLocation>
    <subcellularLocation>
        <location evidence="1">Membrane</location>
        <topology evidence="1">Multi-pass membrane protein</topology>
    </subcellularLocation>
</comment>
<dbReference type="SMR" id="A0A1D8PGL1"/>
<feature type="coiled-coil region" evidence="6">
    <location>
        <begin position="151"/>
        <end position="185"/>
    </location>
</feature>
<keyword evidence="10" id="KW-1185">Reference proteome</keyword>
<accession>A0A1D8PGL1</accession>
<evidence type="ECO:0000256" key="4">
    <source>
        <dbReference type="ARBA" id="ARBA00023136"/>
    </source>
</evidence>
<dbReference type="EMBL" id="CP017624">
    <property type="protein sequence ID" value="AOW27281.1"/>
    <property type="molecule type" value="Genomic_DNA"/>
</dbReference>
<evidence type="ECO:0000313" key="10">
    <source>
        <dbReference type="Proteomes" id="UP000000559"/>
    </source>
</evidence>
<dbReference type="PANTHER" id="PTHR12701:SF20">
    <property type="entry name" value="ENDOPLASMIC RETICULUM TRANSMEMBRANE PROTEIN"/>
    <property type="match status" value="1"/>
</dbReference>
<keyword evidence="4 5" id="KW-0472">Membrane</keyword>
<dbReference type="GeneID" id="3635755"/>
<dbReference type="InParanoid" id="A0A1D8PGL1"/>
<dbReference type="GO" id="GO:0005789">
    <property type="term" value="C:endoplasmic reticulum membrane"/>
    <property type="evidence" value="ECO:0000318"/>
    <property type="project" value="GO_Central"/>
</dbReference>
<comment type="similarity">
    <text evidence="5">Belongs to the BCAP29/BCAP31 family.</text>
</comment>
<keyword evidence="3 5" id="KW-1133">Transmembrane helix</keyword>
<reference evidence="9 10" key="2">
    <citation type="journal article" date="2007" name="Genome Biol.">
        <title>Assembly of the Candida albicans genome into sixteen supercontigs aligned on the eight chromosomes.</title>
        <authorList>
            <person name="van het Hoog M."/>
            <person name="Rast T.J."/>
            <person name="Martchenko M."/>
            <person name="Grindle S."/>
            <person name="Dignard D."/>
            <person name="Hogues H."/>
            <person name="Cuomo C."/>
            <person name="Berriman M."/>
            <person name="Scherer S."/>
            <person name="Magee B.B."/>
            <person name="Whiteway M."/>
            <person name="Chibana H."/>
            <person name="Nantel A."/>
            <person name="Magee P.T."/>
        </authorList>
    </citation>
    <scope>GENOME REANNOTATION</scope>
    <source>
        <strain evidence="10">SC5314 / ATCC MYA-2876</strain>
    </source>
</reference>
<keyword evidence="5" id="KW-0653">Protein transport</keyword>
<keyword evidence="5" id="KW-0813">Transport</keyword>
<dbReference type="GO" id="GO:0005886">
    <property type="term" value="C:plasma membrane"/>
    <property type="evidence" value="ECO:0000314"/>
    <property type="project" value="CGD"/>
</dbReference>
<dbReference type="STRING" id="237561.A0A1D8PGL1"/>
<evidence type="ECO:0000256" key="3">
    <source>
        <dbReference type="ARBA" id="ARBA00022989"/>
    </source>
</evidence>
<evidence type="ECO:0000256" key="5">
    <source>
        <dbReference type="RuleBase" id="RU367026"/>
    </source>
</evidence>
<feature type="transmembrane region" description="Helical" evidence="5">
    <location>
        <begin position="6"/>
        <end position="26"/>
    </location>
</feature>
<dbReference type="KEGG" id="cal:CAALFM_C202410WA"/>
<dbReference type="eggNOG" id="KOG1962">
    <property type="taxonomic scope" value="Eukaryota"/>
</dbReference>
<keyword evidence="2 5" id="KW-0812">Transmembrane</keyword>